<reference evidence="3 4" key="1">
    <citation type="submission" date="2020-07" db="EMBL/GenBank/DDBJ databases">
        <title>Genomic Encyclopedia of Type Strains, Phase IV (KMG-IV): sequencing the most valuable type-strain genomes for metagenomic binning, comparative biology and taxonomic classification.</title>
        <authorList>
            <person name="Goeker M."/>
        </authorList>
    </citation>
    <scope>NUCLEOTIDE SEQUENCE [LARGE SCALE GENOMIC DNA]</scope>
    <source>
        <strain evidence="3 4">DSM 45533</strain>
    </source>
</reference>
<dbReference type="Pfam" id="PF04167">
    <property type="entry name" value="DUF402"/>
    <property type="match status" value="1"/>
</dbReference>
<evidence type="ECO:0000256" key="1">
    <source>
        <dbReference type="ARBA" id="ARBA00022801"/>
    </source>
</evidence>
<sequence>MRVVFTKYDGTLHWHHPSRRLGEDEYGVWMGAVAGTVGHKGDGPPVVWKQAFVMLFPRDEGWVALFNAMPHDCEVYVDVTTVPVWDGDTVTMADLDLDVIRPVEGEVYLDDVDEFEEHQRVMKYPEELIAQAEETARMLMTAVKERQGPFGGAHEPWLAMVT</sequence>
<comment type="caution">
    <text evidence="3">The sequence shown here is derived from an EMBL/GenBank/DDBJ whole genome shotgun (WGS) entry which is preliminary data.</text>
</comment>
<dbReference type="GO" id="GO:0016787">
    <property type="term" value="F:hydrolase activity"/>
    <property type="evidence" value="ECO:0007669"/>
    <property type="project" value="UniProtKB-KW"/>
</dbReference>
<dbReference type="RefSeq" id="WP_181607382.1">
    <property type="nucleotide sequence ID" value="NZ_BAABAM010000001.1"/>
</dbReference>
<accession>A0A7W0HMM6</accession>
<dbReference type="Gene3D" id="2.40.380.10">
    <property type="entry name" value="FomD-like"/>
    <property type="match status" value="1"/>
</dbReference>
<keyword evidence="1" id="KW-0378">Hydrolase</keyword>
<name>A0A7W0HMM6_9ACTN</name>
<protein>
    <recommendedName>
        <fullName evidence="2">DUF402 domain-containing protein</fullName>
    </recommendedName>
</protein>
<dbReference type="InterPro" id="IPR035930">
    <property type="entry name" value="FomD-like_sf"/>
</dbReference>
<dbReference type="AlphaFoldDB" id="A0A7W0HMM6"/>
<dbReference type="PANTHER" id="PTHR39159:SF1">
    <property type="entry name" value="UPF0374 PROTEIN YGAC"/>
    <property type="match status" value="1"/>
</dbReference>
<dbReference type="InterPro" id="IPR050212">
    <property type="entry name" value="Ntdp-like"/>
</dbReference>
<keyword evidence="4" id="KW-1185">Reference proteome</keyword>
<organism evidence="3 4">
    <name type="scientific">Nonomuraea soli</name>
    <dbReference type="NCBI Taxonomy" id="1032476"/>
    <lineage>
        <taxon>Bacteria</taxon>
        <taxon>Bacillati</taxon>
        <taxon>Actinomycetota</taxon>
        <taxon>Actinomycetes</taxon>
        <taxon>Streptosporangiales</taxon>
        <taxon>Streptosporangiaceae</taxon>
        <taxon>Nonomuraea</taxon>
    </lineage>
</organism>
<dbReference type="InterPro" id="IPR007295">
    <property type="entry name" value="DUF402"/>
</dbReference>
<dbReference type="EMBL" id="JACDUR010000001">
    <property type="protein sequence ID" value="MBA2888892.1"/>
    <property type="molecule type" value="Genomic_DNA"/>
</dbReference>
<dbReference type="SUPFAM" id="SSF159234">
    <property type="entry name" value="FomD-like"/>
    <property type="match status" value="1"/>
</dbReference>
<feature type="domain" description="DUF402" evidence="2">
    <location>
        <begin position="10"/>
        <end position="147"/>
    </location>
</feature>
<evidence type="ECO:0000259" key="2">
    <source>
        <dbReference type="Pfam" id="PF04167"/>
    </source>
</evidence>
<gene>
    <name evidence="3" type="ORF">HNR30_000227</name>
</gene>
<evidence type="ECO:0000313" key="3">
    <source>
        <dbReference type="EMBL" id="MBA2888892.1"/>
    </source>
</evidence>
<dbReference type="Proteomes" id="UP000530928">
    <property type="component" value="Unassembled WGS sequence"/>
</dbReference>
<proteinExistence type="predicted"/>
<evidence type="ECO:0000313" key="4">
    <source>
        <dbReference type="Proteomes" id="UP000530928"/>
    </source>
</evidence>
<dbReference type="PANTHER" id="PTHR39159">
    <property type="match status" value="1"/>
</dbReference>